<dbReference type="InterPro" id="IPR013595">
    <property type="entry name" value="Pept_S33_TAP-like_C"/>
</dbReference>
<organism evidence="3 4">
    <name type="scientific">Calidithermus terrae</name>
    <dbReference type="NCBI Taxonomy" id="1408545"/>
    <lineage>
        <taxon>Bacteria</taxon>
        <taxon>Thermotogati</taxon>
        <taxon>Deinococcota</taxon>
        <taxon>Deinococci</taxon>
        <taxon>Thermales</taxon>
        <taxon>Thermaceae</taxon>
        <taxon>Calidithermus</taxon>
    </lineage>
</organism>
<dbReference type="PANTHER" id="PTHR43433:SF5">
    <property type="entry name" value="AB HYDROLASE-1 DOMAIN-CONTAINING PROTEIN"/>
    <property type="match status" value="1"/>
</dbReference>
<dbReference type="InterPro" id="IPR050471">
    <property type="entry name" value="AB_hydrolase"/>
</dbReference>
<name>A0A399EYL4_9DEIN</name>
<evidence type="ECO:0000259" key="2">
    <source>
        <dbReference type="Pfam" id="PF12146"/>
    </source>
</evidence>
<dbReference type="Pfam" id="PF08386">
    <property type="entry name" value="Abhydrolase_4"/>
    <property type="match status" value="1"/>
</dbReference>
<dbReference type="SUPFAM" id="SSF53474">
    <property type="entry name" value="alpha/beta-Hydrolases"/>
    <property type="match status" value="1"/>
</dbReference>
<evidence type="ECO:0000313" key="3">
    <source>
        <dbReference type="EMBL" id="RIH87632.1"/>
    </source>
</evidence>
<gene>
    <name evidence="3" type="primary">menH</name>
    <name evidence="3" type="ORF">Mterra_01158</name>
</gene>
<dbReference type="Pfam" id="PF12146">
    <property type="entry name" value="Hydrolase_4"/>
    <property type="match status" value="1"/>
</dbReference>
<dbReference type="AlphaFoldDB" id="A0A399EYL4"/>
<evidence type="ECO:0000313" key="4">
    <source>
        <dbReference type="Proteomes" id="UP000265715"/>
    </source>
</evidence>
<dbReference type="EMBL" id="QXDL01000033">
    <property type="protein sequence ID" value="RIH87632.1"/>
    <property type="molecule type" value="Genomic_DNA"/>
</dbReference>
<evidence type="ECO:0000259" key="1">
    <source>
        <dbReference type="Pfam" id="PF08386"/>
    </source>
</evidence>
<proteinExistence type="predicted"/>
<comment type="caution">
    <text evidence="3">The sequence shown here is derived from an EMBL/GenBank/DDBJ whole genome shotgun (WGS) entry which is preliminary data.</text>
</comment>
<dbReference type="Gene3D" id="3.40.50.1820">
    <property type="entry name" value="alpha/beta hydrolase"/>
    <property type="match status" value="1"/>
</dbReference>
<protein>
    <submittedName>
        <fullName evidence="3">2-succinyl-6-hydroxy-2, 4-cyclohexadiene-1-carboxylate synthase</fullName>
        <ecNumber evidence="3">4.2.99.20</ecNumber>
    </submittedName>
</protein>
<dbReference type="GO" id="GO:0070205">
    <property type="term" value="F:2-succinyl-6-hydroxy-2,4-cyclohexadiene-1-carboxylate synthase activity"/>
    <property type="evidence" value="ECO:0007669"/>
    <property type="project" value="UniProtKB-EC"/>
</dbReference>
<accession>A0A399EYL4</accession>
<feature type="domain" description="Serine aminopeptidase S33" evidence="2">
    <location>
        <begin position="70"/>
        <end position="179"/>
    </location>
</feature>
<reference evidence="3 4" key="1">
    <citation type="submission" date="2018-08" db="EMBL/GenBank/DDBJ databases">
        <title>Meiothermus terrae DSM 26712 genome sequencing project.</title>
        <authorList>
            <person name="Da Costa M.S."/>
            <person name="Albuquerque L."/>
            <person name="Raposo P."/>
            <person name="Froufe H.J.C."/>
            <person name="Barroso C.S."/>
            <person name="Egas C."/>
        </authorList>
    </citation>
    <scope>NUCLEOTIDE SEQUENCE [LARGE SCALE GENOMIC DNA]</scope>
    <source>
        <strain evidence="3 4">DSM 26712</strain>
    </source>
</reference>
<dbReference type="EC" id="4.2.99.20" evidence="3"/>
<feature type="domain" description="Peptidase S33 tripeptidyl aminopeptidase-like C-terminal" evidence="1">
    <location>
        <begin position="215"/>
        <end position="270"/>
    </location>
</feature>
<dbReference type="Proteomes" id="UP000265715">
    <property type="component" value="Unassembled WGS sequence"/>
</dbReference>
<keyword evidence="3" id="KW-0456">Lyase</keyword>
<dbReference type="InterPro" id="IPR022742">
    <property type="entry name" value="Hydrolase_4"/>
</dbReference>
<dbReference type="OrthoDB" id="9785847at2"/>
<dbReference type="PANTHER" id="PTHR43433">
    <property type="entry name" value="HYDROLASE, ALPHA/BETA FOLD FAMILY PROTEIN"/>
    <property type="match status" value="1"/>
</dbReference>
<dbReference type="RefSeq" id="WP_119314327.1">
    <property type="nucleotide sequence ID" value="NZ_QXDL01000033.1"/>
</dbReference>
<dbReference type="InterPro" id="IPR029058">
    <property type="entry name" value="AB_hydrolase_fold"/>
</dbReference>
<sequence length="274" mass="29179">MPDAVTADLTIPQAVDLFLTPARRGEATYPEAFTRATVLRVPYQQRVFLRPEGEAVEVQVYAWGPAGAPAVLLVHGWESHAGRMGGFVEPLLRQGYRVLAFDAPAHGRSGGRQASMADFAGAVEALSSYFPPVVGLIGHSLGGGAALWHLAHAGAALHKVAALGSPARVTDPVRGFARALGFSPEATAELLAAFHERFGRPMESFSLDRLRFPERVGVLLVHDRGDDVVPYAHAEALRGAIPAARLYPTTGLGHRAILKDESVIAQVARFMGGP</sequence>
<keyword evidence="4" id="KW-1185">Reference proteome</keyword>